<protein>
    <recommendedName>
        <fullName evidence="2">Ig-like domain-containing protein</fullName>
    </recommendedName>
</protein>
<dbReference type="Pfam" id="PF07686">
    <property type="entry name" value="V-set"/>
    <property type="match status" value="1"/>
</dbReference>
<dbReference type="Proteomes" id="UP001479290">
    <property type="component" value="Unassembled WGS sequence"/>
</dbReference>
<comment type="caution">
    <text evidence="3">The sequence shown here is derived from an EMBL/GenBank/DDBJ whole genome shotgun (WGS) entry which is preliminary data.</text>
</comment>
<keyword evidence="1" id="KW-0812">Transmembrane</keyword>
<feature type="domain" description="Ig-like" evidence="2">
    <location>
        <begin position="291"/>
        <end position="372"/>
    </location>
</feature>
<keyword evidence="1" id="KW-1133">Transmembrane helix</keyword>
<dbReference type="InterPro" id="IPR013783">
    <property type="entry name" value="Ig-like_fold"/>
</dbReference>
<dbReference type="InterPro" id="IPR013106">
    <property type="entry name" value="Ig_V-set"/>
</dbReference>
<keyword evidence="4" id="KW-1185">Reference proteome</keyword>
<dbReference type="SMART" id="SM00409">
    <property type="entry name" value="IG"/>
    <property type="match status" value="5"/>
</dbReference>
<reference evidence="3 4" key="1">
    <citation type="submission" date="2024-05" db="EMBL/GenBank/DDBJ databases">
        <title>A high-quality chromosomal-level genome assembly of Topmouth culter (Culter alburnus).</title>
        <authorList>
            <person name="Zhao H."/>
        </authorList>
    </citation>
    <scope>NUCLEOTIDE SEQUENCE [LARGE SCALE GENOMIC DNA]</scope>
    <source>
        <strain evidence="3">CATC2023</strain>
        <tissue evidence="3">Muscle</tissue>
    </source>
</reference>
<dbReference type="PANTHER" id="PTHR46013">
    <property type="entry name" value="VASCULAR CELL ADHESION MOLECULE 1"/>
    <property type="match status" value="1"/>
</dbReference>
<accession>A0AAW2B6K6</accession>
<dbReference type="PANTHER" id="PTHR46013:SF4">
    <property type="entry name" value="B-CELL RECEPTOR CD22-RELATED"/>
    <property type="match status" value="1"/>
</dbReference>
<gene>
    <name evidence="3" type="ORF">ABG768_001140</name>
</gene>
<name>A0AAW2B6K6_CULAL</name>
<evidence type="ECO:0000256" key="1">
    <source>
        <dbReference type="SAM" id="Phobius"/>
    </source>
</evidence>
<sequence>MQSFLTRNSVQYDITHIISRMCVVRQSTVLIPCKYTHPQHEQVSAVEWLHEKSPEKEVRVSQDPAFEGRVELQADAGNCSLLLRDVNESDAGLFRFVLSTGSGRNWTNAQGIRLEVTDAEVEVKTQSDNVTEGDWIVFICGSCIPSITVPTYIWRKDGHLHSQCHGDNMLDLESVGLEDRGQYSCTMSGHEGLNSTSVNITVRPGYSPKSVSVSISPSGEIVEGDSVILSCNSDAKPPAEISWYKGKTFLQSGDTYNTTNIKSEASGNYYCSARNKYGSQTSAAVNVMYPPKSVSVSISPSGEIVSGDSVTLICSSDSNPPALNFSWFKEGKSVGSGRIYRISNISSDHSGEYKCRSRNKHGEKYSDTVMLNVMYPPKSVSVSISPSGEIVSGDSVTLNCSSDSNPPALNFSWFKEDETSAVGSGQSFSISSFSSSFSGRFYCEAQNKYGSQRSASVSLTVKGVQRAALHTVSGIVAGCGGLIFIISIIIFIMSRMRREGGSEDVNQKQASRQTHSSIYN</sequence>
<proteinExistence type="predicted"/>
<dbReference type="InterPro" id="IPR036179">
    <property type="entry name" value="Ig-like_dom_sf"/>
</dbReference>
<dbReference type="Gene3D" id="2.60.40.10">
    <property type="entry name" value="Immunoglobulins"/>
    <property type="match status" value="5"/>
</dbReference>
<keyword evidence="1" id="KW-0472">Membrane</keyword>
<feature type="domain" description="Ig-like" evidence="2">
    <location>
        <begin position="208"/>
        <end position="286"/>
    </location>
</feature>
<evidence type="ECO:0000313" key="3">
    <source>
        <dbReference type="EMBL" id="KAK9981616.1"/>
    </source>
</evidence>
<dbReference type="InterPro" id="IPR003599">
    <property type="entry name" value="Ig_sub"/>
</dbReference>
<feature type="domain" description="Ig-like" evidence="2">
    <location>
        <begin position="119"/>
        <end position="201"/>
    </location>
</feature>
<dbReference type="InterPro" id="IPR007110">
    <property type="entry name" value="Ig-like_dom"/>
</dbReference>
<feature type="transmembrane region" description="Helical" evidence="1">
    <location>
        <begin position="467"/>
        <end position="492"/>
    </location>
</feature>
<dbReference type="SMART" id="SM00408">
    <property type="entry name" value="IGc2"/>
    <property type="match status" value="4"/>
</dbReference>
<evidence type="ECO:0000259" key="2">
    <source>
        <dbReference type="PROSITE" id="PS50835"/>
    </source>
</evidence>
<dbReference type="PROSITE" id="PS50835">
    <property type="entry name" value="IG_LIKE"/>
    <property type="match status" value="4"/>
</dbReference>
<organism evidence="3 4">
    <name type="scientific">Culter alburnus</name>
    <name type="common">Topmouth culter</name>
    <dbReference type="NCBI Taxonomy" id="194366"/>
    <lineage>
        <taxon>Eukaryota</taxon>
        <taxon>Metazoa</taxon>
        <taxon>Chordata</taxon>
        <taxon>Craniata</taxon>
        <taxon>Vertebrata</taxon>
        <taxon>Euteleostomi</taxon>
        <taxon>Actinopterygii</taxon>
        <taxon>Neopterygii</taxon>
        <taxon>Teleostei</taxon>
        <taxon>Ostariophysi</taxon>
        <taxon>Cypriniformes</taxon>
        <taxon>Xenocyprididae</taxon>
        <taxon>Xenocypridinae</taxon>
        <taxon>Culter</taxon>
    </lineage>
</organism>
<dbReference type="InterPro" id="IPR003598">
    <property type="entry name" value="Ig_sub2"/>
</dbReference>
<dbReference type="SUPFAM" id="SSF48726">
    <property type="entry name" value="Immunoglobulin"/>
    <property type="match status" value="5"/>
</dbReference>
<evidence type="ECO:0000313" key="4">
    <source>
        <dbReference type="Proteomes" id="UP001479290"/>
    </source>
</evidence>
<dbReference type="AlphaFoldDB" id="A0AAW2B6K6"/>
<feature type="domain" description="Ig-like" evidence="2">
    <location>
        <begin position="377"/>
        <end position="458"/>
    </location>
</feature>
<dbReference type="Pfam" id="PF13895">
    <property type="entry name" value="Ig_2"/>
    <property type="match status" value="3"/>
</dbReference>
<dbReference type="EMBL" id="JAWDJR010000001">
    <property type="protein sequence ID" value="KAK9981616.1"/>
    <property type="molecule type" value="Genomic_DNA"/>
</dbReference>